<sequence>MNIAAQTYWNEYWGNRDSPSSVSAWMFGDTSDRLAEQVITGVKTATCSGHVFYELENKPLPMIDEYGIILNSEEQPVAIIKTVKVSLIPFNEVTKEFAIAEGDGTYQNWKDIHVNYFSSELHKYGLGFSEDMLLVCEKFMLIDIKK</sequence>
<keyword evidence="3" id="KW-1185">Reference proteome</keyword>
<dbReference type="CDD" id="cd06553">
    <property type="entry name" value="ASCH_Ef3133_like"/>
    <property type="match status" value="1"/>
</dbReference>
<name>A0ABS1HAB3_9BACL</name>
<dbReference type="SMART" id="SM01022">
    <property type="entry name" value="ASCH"/>
    <property type="match status" value="1"/>
</dbReference>
<proteinExistence type="predicted"/>
<dbReference type="RefSeq" id="WP_200749845.1">
    <property type="nucleotide sequence ID" value="NZ_JAEOAH010000029.1"/>
</dbReference>
<feature type="domain" description="ASCH" evidence="1">
    <location>
        <begin position="25"/>
        <end position="143"/>
    </location>
</feature>
<dbReference type="EMBL" id="JAEOAH010000029">
    <property type="protein sequence ID" value="MBK3496372.1"/>
    <property type="molecule type" value="Genomic_DNA"/>
</dbReference>
<dbReference type="Pfam" id="PF04266">
    <property type="entry name" value="ASCH"/>
    <property type="match status" value="1"/>
</dbReference>
<comment type="caution">
    <text evidence="2">The sequence shown here is derived from an EMBL/GenBank/DDBJ whole genome shotgun (WGS) entry which is preliminary data.</text>
</comment>
<dbReference type="PIRSF" id="PIRSF021320">
    <property type="entry name" value="DUF984"/>
    <property type="match status" value="1"/>
</dbReference>
<evidence type="ECO:0000313" key="2">
    <source>
        <dbReference type="EMBL" id="MBK3496372.1"/>
    </source>
</evidence>
<accession>A0ABS1HAB3</accession>
<evidence type="ECO:0000313" key="3">
    <source>
        <dbReference type="Proteomes" id="UP000618943"/>
    </source>
</evidence>
<dbReference type="SUPFAM" id="SSF88697">
    <property type="entry name" value="PUA domain-like"/>
    <property type="match status" value="1"/>
</dbReference>
<organism evidence="2 3">
    <name type="scientific">Viridibacillus soli</name>
    <dbReference type="NCBI Taxonomy" id="2798301"/>
    <lineage>
        <taxon>Bacteria</taxon>
        <taxon>Bacillati</taxon>
        <taxon>Bacillota</taxon>
        <taxon>Bacilli</taxon>
        <taxon>Bacillales</taxon>
        <taxon>Caryophanaceae</taxon>
        <taxon>Viridibacillus</taxon>
    </lineage>
</organism>
<gene>
    <name evidence="2" type="ORF">JFL43_16200</name>
</gene>
<reference evidence="2 3" key="1">
    <citation type="submission" date="2020-12" db="EMBL/GenBank/DDBJ databases">
        <title>YIM B01967 draft genome.</title>
        <authorList>
            <person name="Yan X."/>
        </authorList>
    </citation>
    <scope>NUCLEOTIDE SEQUENCE [LARGE SCALE GENOMIC DNA]</scope>
    <source>
        <strain evidence="2 3">YIM B01967</strain>
    </source>
</reference>
<dbReference type="InterPro" id="IPR015947">
    <property type="entry name" value="PUA-like_sf"/>
</dbReference>
<dbReference type="InterPro" id="IPR007374">
    <property type="entry name" value="ASCH_domain"/>
</dbReference>
<dbReference type="PANTHER" id="PTHR39203">
    <property type="entry name" value="CYTOPLASMIC PROTEIN-RELATED"/>
    <property type="match status" value="1"/>
</dbReference>
<dbReference type="InterPro" id="IPR009326">
    <property type="entry name" value="DUF984"/>
</dbReference>
<dbReference type="Proteomes" id="UP000618943">
    <property type="component" value="Unassembled WGS sequence"/>
</dbReference>
<dbReference type="Gene3D" id="3.10.400.10">
    <property type="entry name" value="Sulfate adenylyltransferase"/>
    <property type="match status" value="1"/>
</dbReference>
<evidence type="ECO:0000259" key="1">
    <source>
        <dbReference type="SMART" id="SM01022"/>
    </source>
</evidence>
<protein>
    <submittedName>
        <fullName evidence="2">ASCH domain-containing protein</fullName>
    </submittedName>
</protein>
<dbReference type="PANTHER" id="PTHR39203:SF1">
    <property type="entry name" value="CYTOPLASMIC PROTEIN"/>
    <property type="match status" value="1"/>
</dbReference>